<name>A0A819LLL2_9BILA</name>
<dbReference type="Proteomes" id="UP000663844">
    <property type="component" value="Unassembled WGS sequence"/>
</dbReference>
<sequence length="731" mass="83794">MGSEYNPGDIDEFIDSNIPPTIENFDDWFKEFDVPEVSLANANPPSSFLVDNTESTPGFSPEHHRNPDSQNDSTMISQAAAFSFEIQTQSNGFEIIAEPLCTYKLRTREDNKKEKRLTPLTTDNKNYAGPAVRIPLCYINADEPYYIGIYLVTVPHEKTGCHHFHPYILEDYNNPDHNKDDGSIWYPITSHDLVGIKSFRNIRISKRKEEDLKQKLNLPVFYGCTTNIIGNVVPQSTSGRKLIQEYNLKTMHLSFIIGKKDNMNDKTPRFVDPKLIIFSRKFEELANRDNESNEPTAITDVSIPDCSIYKHAPRYGYTTGDDEMLLLFSRKLETKRYGELEVTFEYSAPDIIWSESVSSEETIIKDQMVSLRTPSFPFYINGRIPVNIKLQQKNRNLGAIQYFYIPELQNSIGETNMMRTPNLPSRRNPLKRSKSNLIAQGADDDTDAVVPVSESKSESNASNSTPPPVVKSDQTTGETIGKLLEENIITLFTSNSFTPLLSTCRFAVKKHPHLFYTAIENNYSYLLSQFIPITLRKLLQQKNESGETILLHILRLNRLDIFKTLIEHKKFDELLDDVNDKKQNIFHVLAMNKDAEEICDLLIEYLMKKSINIEEKFGNVDEDNHTSLELSIINDNLPITRYLLKHFDKNVCQTTDDTGDNLIHLAVRHSNLTMLNYLLNEGELKEHGNQTNLTMTPLELAQSLKHDDMVKYLNEIYPQSEFHEDESSDDD</sequence>
<dbReference type="Gene3D" id="1.25.40.20">
    <property type="entry name" value="Ankyrin repeat-containing domain"/>
    <property type="match status" value="1"/>
</dbReference>
<feature type="compositionally biased region" description="Polar residues" evidence="3">
    <location>
        <begin position="43"/>
        <end position="58"/>
    </location>
</feature>
<keyword evidence="1" id="KW-0677">Repeat</keyword>
<dbReference type="PANTHER" id="PTHR24198:SF165">
    <property type="entry name" value="ANKYRIN REPEAT-CONTAINING PROTEIN-RELATED"/>
    <property type="match status" value="1"/>
</dbReference>
<dbReference type="InterPro" id="IPR036770">
    <property type="entry name" value="Ankyrin_rpt-contain_sf"/>
</dbReference>
<dbReference type="InterPro" id="IPR002110">
    <property type="entry name" value="Ankyrin_rpt"/>
</dbReference>
<gene>
    <name evidence="4" type="ORF">JYZ213_LOCUS10448</name>
    <name evidence="5" type="ORF">OXD698_LOCUS27418</name>
</gene>
<evidence type="ECO:0000256" key="2">
    <source>
        <dbReference type="ARBA" id="ARBA00023043"/>
    </source>
</evidence>
<evidence type="ECO:0000313" key="4">
    <source>
        <dbReference type="EMBL" id="CAF0899026.1"/>
    </source>
</evidence>
<dbReference type="EMBL" id="CAJNOG010000076">
    <property type="protein sequence ID" value="CAF0899026.1"/>
    <property type="molecule type" value="Genomic_DNA"/>
</dbReference>
<feature type="region of interest" description="Disordered" evidence="3">
    <location>
        <begin position="446"/>
        <end position="475"/>
    </location>
</feature>
<protein>
    <submittedName>
        <fullName evidence="5">Uncharacterized protein</fullName>
    </submittedName>
</protein>
<evidence type="ECO:0000256" key="1">
    <source>
        <dbReference type="ARBA" id="ARBA00022737"/>
    </source>
</evidence>
<keyword evidence="2" id="KW-0040">ANK repeat</keyword>
<reference evidence="5" key="1">
    <citation type="submission" date="2021-02" db="EMBL/GenBank/DDBJ databases">
        <authorList>
            <person name="Nowell W R."/>
        </authorList>
    </citation>
    <scope>NUCLEOTIDE SEQUENCE</scope>
</reference>
<dbReference type="SUPFAM" id="SSF48403">
    <property type="entry name" value="Ankyrin repeat"/>
    <property type="match status" value="1"/>
</dbReference>
<proteinExistence type="predicted"/>
<dbReference type="PANTHER" id="PTHR24198">
    <property type="entry name" value="ANKYRIN REPEAT AND PROTEIN KINASE DOMAIN-CONTAINING PROTEIN"/>
    <property type="match status" value="1"/>
</dbReference>
<feature type="region of interest" description="Disordered" evidence="3">
    <location>
        <begin position="43"/>
        <end position="72"/>
    </location>
</feature>
<dbReference type="Proteomes" id="UP000663845">
    <property type="component" value="Unassembled WGS sequence"/>
</dbReference>
<dbReference type="Pfam" id="PF13637">
    <property type="entry name" value="Ank_4"/>
    <property type="match status" value="1"/>
</dbReference>
<dbReference type="AlphaFoldDB" id="A0A819LLL2"/>
<evidence type="ECO:0000313" key="6">
    <source>
        <dbReference type="Proteomes" id="UP000663844"/>
    </source>
</evidence>
<accession>A0A819LLL2</accession>
<comment type="caution">
    <text evidence="5">The sequence shown here is derived from an EMBL/GenBank/DDBJ whole genome shotgun (WGS) entry which is preliminary data.</text>
</comment>
<organism evidence="5 6">
    <name type="scientific">Adineta steineri</name>
    <dbReference type="NCBI Taxonomy" id="433720"/>
    <lineage>
        <taxon>Eukaryota</taxon>
        <taxon>Metazoa</taxon>
        <taxon>Spiralia</taxon>
        <taxon>Gnathifera</taxon>
        <taxon>Rotifera</taxon>
        <taxon>Eurotatoria</taxon>
        <taxon>Bdelloidea</taxon>
        <taxon>Adinetida</taxon>
        <taxon>Adinetidae</taxon>
        <taxon>Adineta</taxon>
    </lineage>
</organism>
<evidence type="ECO:0000256" key="3">
    <source>
        <dbReference type="SAM" id="MobiDB-lite"/>
    </source>
</evidence>
<dbReference type="EMBL" id="CAJOAZ010002838">
    <property type="protein sequence ID" value="CAF3963871.1"/>
    <property type="molecule type" value="Genomic_DNA"/>
</dbReference>
<evidence type="ECO:0000313" key="5">
    <source>
        <dbReference type="EMBL" id="CAF3963871.1"/>
    </source>
</evidence>
<dbReference type="SMART" id="SM00248">
    <property type="entry name" value="ANK"/>
    <property type="match status" value="4"/>
</dbReference>